<feature type="non-terminal residue" evidence="1">
    <location>
        <position position="722"/>
    </location>
</feature>
<evidence type="ECO:0000313" key="1">
    <source>
        <dbReference type="EMBL" id="ODS30554.1"/>
    </source>
</evidence>
<name>A0A1E3X6F5_9BACT</name>
<dbReference type="Gene3D" id="1.25.10.10">
    <property type="entry name" value="Leucine-rich Repeat Variant"/>
    <property type="match status" value="1"/>
</dbReference>
<dbReference type="AlphaFoldDB" id="A0A1E3X6F5"/>
<dbReference type="Gene3D" id="3.40.50.300">
    <property type="entry name" value="P-loop containing nucleotide triphosphate hydrolases"/>
    <property type="match status" value="1"/>
</dbReference>
<dbReference type="InterPro" id="IPR004155">
    <property type="entry name" value="PBS_lyase_HEAT"/>
</dbReference>
<protein>
    <recommendedName>
        <fullName evidence="3">NACHT domain-containing protein</fullName>
    </recommendedName>
</protein>
<dbReference type="PANTHER" id="PTHR46844:SF1">
    <property type="entry name" value="SLR5058 PROTEIN"/>
    <property type="match status" value="1"/>
</dbReference>
<dbReference type="SUPFAM" id="SSF48371">
    <property type="entry name" value="ARM repeat"/>
    <property type="match status" value="1"/>
</dbReference>
<dbReference type="PANTHER" id="PTHR46844">
    <property type="entry name" value="SLR5058 PROTEIN"/>
    <property type="match status" value="1"/>
</dbReference>
<dbReference type="Pfam" id="PF03130">
    <property type="entry name" value="HEAT_PBS"/>
    <property type="match status" value="1"/>
</dbReference>
<accession>A0A1E3X6F5</accession>
<dbReference type="PATRIC" id="fig|1872076.5.peg.5180"/>
<dbReference type="EMBL" id="MAYW01000208">
    <property type="protein sequence ID" value="ODS30554.1"/>
    <property type="molecule type" value="Genomic_DNA"/>
</dbReference>
<evidence type="ECO:0008006" key="3">
    <source>
        <dbReference type="Google" id="ProtNLM"/>
    </source>
</evidence>
<dbReference type="InterPro" id="IPR027417">
    <property type="entry name" value="P-loop_NTPase"/>
</dbReference>
<sequence length="722" mass="83338">MSSNQLEPIKCKTIEDASQIISGDVERVEDYLERFRKWVNKREEPFDLRKLDLETIHIPLKVTEERTRDEFKEREKERNVRRLKDLQRSSDSEIDRRYKDLRDENMFRKRGAESIIEAKEALERHKRIGILGGPGAGKTTTEKYLGFRAANAGMEKLNSGNFSLKDITIPIFARLPRLEELIRKRKIPDSSGQREIEDFVIDLTIDASPVRMDKYLRDLIKKDIPRSSLLFLLDALDEVSRKSLGHNTHFTTLLRESLPEDALVVAASRIVGYTSSPVKINKELELVAFNQQNIDKFIKVWYRHNTEKGDKLLGQLKQRPAIHGMCQNPLLLTMLCMVNDGSDDSSLPARRVELYQKCIKELFKWGNVRLGIRVNDEDAERDYALDLLKNIAFEFFDDYVSSGTGFNIIQVQNKIREIYKDNSDYYIGIEEKLRKRYGILVKYGGEDAETFVFLHRTFWEYFVAQYISNWMDNDKEKALEFIKKRFWDPEWHESICFFAGTLEDPMPLIDTLCKENDLLSRHLFLALRCAGEVDAKALDEKGKDVINELVDKVWWICYEGENDFISDLAGEALVAYSLKIVERRLIAALRSREYEGAWRRVAKSLWKIGSPEAVQALMDVLRSREYEGAWHCVADALGEIDNPEAVPALISALRSREYEDVWKDVADALGKIGSPEAVQALISALRSREYEGAWHCVARALGKIGSPETVPALIDVLRSREY</sequence>
<dbReference type="Proteomes" id="UP000094056">
    <property type="component" value="Unassembled WGS sequence"/>
</dbReference>
<dbReference type="SMART" id="SM00567">
    <property type="entry name" value="EZ_HEAT"/>
    <property type="match status" value="4"/>
</dbReference>
<organism evidence="1 2">
    <name type="scientific">Candidatus Scalindua rubra</name>
    <dbReference type="NCBI Taxonomy" id="1872076"/>
    <lineage>
        <taxon>Bacteria</taxon>
        <taxon>Pseudomonadati</taxon>
        <taxon>Planctomycetota</taxon>
        <taxon>Candidatus Brocadiia</taxon>
        <taxon>Candidatus Brocadiales</taxon>
        <taxon>Candidatus Scalinduaceae</taxon>
        <taxon>Candidatus Scalindua</taxon>
    </lineage>
</organism>
<dbReference type="Pfam" id="PF13646">
    <property type="entry name" value="HEAT_2"/>
    <property type="match status" value="1"/>
</dbReference>
<dbReference type="SUPFAM" id="SSF52540">
    <property type="entry name" value="P-loop containing nucleoside triphosphate hydrolases"/>
    <property type="match status" value="1"/>
</dbReference>
<proteinExistence type="predicted"/>
<reference evidence="1 2" key="1">
    <citation type="submission" date="2016-07" db="EMBL/GenBank/DDBJ databases">
        <title>Draft genome of Scalindua rubra, obtained from a brine-seawater interface in the Red Sea, sheds light on salt adaptation in anammox bacteria.</title>
        <authorList>
            <person name="Speth D.R."/>
            <person name="Lagkouvardos I."/>
            <person name="Wang Y."/>
            <person name="Qian P.-Y."/>
            <person name="Dutilh B.E."/>
            <person name="Jetten M.S."/>
        </authorList>
    </citation>
    <scope>NUCLEOTIDE SEQUENCE [LARGE SCALE GENOMIC DNA]</scope>
    <source>
        <strain evidence="1">BSI-1</strain>
    </source>
</reference>
<comment type="caution">
    <text evidence="1">The sequence shown here is derived from an EMBL/GenBank/DDBJ whole genome shotgun (WGS) entry which is preliminary data.</text>
</comment>
<gene>
    <name evidence="1" type="ORF">SCARUB_04329</name>
</gene>
<evidence type="ECO:0000313" key="2">
    <source>
        <dbReference type="Proteomes" id="UP000094056"/>
    </source>
</evidence>
<dbReference type="InterPro" id="IPR011989">
    <property type="entry name" value="ARM-like"/>
</dbReference>
<dbReference type="InterPro" id="IPR016024">
    <property type="entry name" value="ARM-type_fold"/>
</dbReference>